<keyword evidence="2 13" id="KW-0963">Cytoplasm</keyword>
<evidence type="ECO:0000256" key="8">
    <source>
        <dbReference type="ARBA" id="ARBA00022842"/>
    </source>
</evidence>
<keyword evidence="10 13" id="KW-0234">DNA repair</keyword>
<dbReference type="EMBL" id="JBHTCE010000001">
    <property type="protein sequence ID" value="MFC7389991.1"/>
    <property type="molecule type" value="Genomic_DNA"/>
</dbReference>
<comment type="similarity">
    <text evidence="11 13">Belongs to the RecU family.</text>
</comment>
<dbReference type="Gene3D" id="3.40.1350.10">
    <property type="match status" value="1"/>
</dbReference>
<accession>A0ABW2PNW3</accession>
<dbReference type="NCBIfam" id="TIGR00648">
    <property type="entry name" value="recU"/>
    <property type="match status" value="1"/>
</dbReference>
<dbReference type="InterPro" id="IPR011856">
    <property type="entry name" value="tRNA_endonuc-like_dom_sf"/>
</dbReference>
<comment type="subcellular location">
    <subcellularLocation>
        <location evidence="1 13">Cytoplasm</location>
    </subcellularLocation>
</comment>
<dbReference type="NCBIfam" id="NF002581">
    <property type="entry name" value="PRK02234.1-2"/>
    <property type="match status" value="1"/>
</dbReference>
<evidence type="ECO:0000256" key="6">
    <source>
        <dbReference type="ARBA" id="ARBA00022763"/>
    </source>
</evidence>
<dbReference type="EC" id="3.1.21.10" evidence="13 14"/>
<evidence type="ECO:0000256" key="4">
    <source>
        <dbReference type="ARBA" id="ARBA00022723"/>
    </source>
</evidence>
<keyword evidence="8 13" id="KW-0460">Magnesium</keyword>
<evidence type="ECO:0000256" key="7">
    <source>
        <dbReference type="ARBA" id="ARBA00022801"/>
    </source>
</evidence>
<evidence type="ECO:0000313" key="16">
    <source>
        <dbReference type="Proteomes" id="UP001596439"/>
    </source>
</evidence>
<dbReference type="InterPro" id="IPR011335">
    <property type="entry name" value="Restrct_endonuc-II-like"/>
</dbReference>
<keyword evidence="4 13" id="KW-0479">Metal-binding</keyword>
<feature type="binding site" evidence="13">
    <location>
        <position position="97"/>
    </location>
    <ligand>
        <name>Mg(2+)</name>
        <dbReference type="ChEBI" id="CHEBI:18420"/>
    </ligand>
</feature>
<feature type="site" description="Transition state stabilizer" evidence="13">
    <location>
        <position position="112"/>
    </location>
</feature>
<name>A0ABW2PNW3_9BACL</name>
<evidence type="ECO:0000256" key="3">
    <source>
        <dbReference type="ARBA" id="ARBA00022722"/>
    </source>
</evidence>
<dbReference type="CDD" id="cd22354">
    <property type="entry name" value="RecU-like"/>
    <property type="match status" value="1"/>
</dbReference>
<evidence type="ECO:0000256" key="13">
    <source>
        <dbReference type="HAMAP-Rule" id="MF_00130"/>
    </source>
</evidence>
<keyword evidence="7 13" id="KW-0378">Hydrolase</keyword>
<keyword evidence="9 13" id="KW-0233">DNA recombination</keyword>
<sequence>MYGVTTLFHYPNGKKAKVTKIEKGEGISKERSNSPTYANRGMNLETLLNETNEFYRIHQRAVIHKKPTPLQIVKVDYPKRSAAKVTEAYFKQASTTDYNGVYRGKYIDFEAKETNNKTSFPLGNFHEHQIEHMRECERHGGICFVIIRFSRYNTQYVLTTEQLVQWWEQRMTGRKSIPLRFIEEEAIEVPTRALPSIDYLTVLDQWLD</sequence>
<dbReference type="NCBIfam" id="NF002584">
    <property type="entry name" value="PRK02234.1-5"/>
    <property type="match status" value="1"/>
</dbReference>
<comment type="catalytic activity">
    <reaction evidence="13">
        <text>Endonucleolytic cleavage at a junction such as a reciprocal single-stranded crossover between two homologous DNA duplexes (Holliday junction).</text>
        <dbReference type="EC" id="3.1.21.10"/>
    </reaction>
</comment>
<dbReference type="SUPFAM" id="SSF52980">
    <property type="entry name" value="Restriction endonuclease-like"/>
    <property type="match status" value="1"/>
</dbReference>
<evidence type="ECO:0000256" key="12">
    <source>
        <dbReference type="ARBA" id="ARBA00029523"/>
    </source>
</evidence>
<evidence type="ECO:0000256" key="10">
    <source>
        <dbReference type="ARBA" id="ARBA00023204"/>
    </source>
</evidence>
<proteinExistence type="inferred from homology"/>
<keyword evidence="3 13" id="KW-0540">Nuclease</keyword>
<dbReference type="Proteomes" id="UP001596439">
    <property type="component" value="Unassembled WGS sequence"/>
</dbReference>
<evidence type="ECO:0000256" key="14">
    <source>
        <dbReference type="NCBIfam" id="TIGR00648"/>
    </source>
</evidence>
<protein>
    <recommendedName>
        <fullName evidence="12 13">Holliday junction resolvase RecU</fullName>
        <ecNumber evidence="13 14">3.1.21.10</ecNumber>
    </recommendedName>
    <alternativeName>
        <fullName evidence="13">Recombination protein U homolog</fullName>
    </alternativeName>
</protein>
<feature type="binding site" evidence="13">
    <location>
        <position position="110"/>
    </location>
    <ligand>
        <name>Mg(2+)</name>
        <dbReference type="ChEBI" id="CHEBI:18420"/>
    </ligand>
</feature>
<evidence type="ECO:0000256" key="2">
    <source>
        <dbReference type="ARBA" id="ARBA00022490"/>
    </source>
</evidence>
<organism evidence="15 16">
    <name type="scientific">Exiguobacterium aestuarii</name>
    <dbReference type="NCBI Taxonomy" id="273527"/>
    <lineage>
        <taxon>Bacteria</taxon>
        <taxon>Bacillati</taxon>
        <taxon>Bacillota</taxon>
        <taxon>Bacilli</taxon>
        <taxon>Bacillales</taxon>
        <taxon>Bacillales Family XII. Incertae Sedis</taxon>
        <taxon>Exiguobacterium</taxon>
    </lineage>
</organism>
<evidence type="ECO:0000256" key="9">
    <source>
        <dbReference type="ARBA" id="ARBA00023172"/>
    </source>
</evidence>
<dbReference type="InterPro" id="IPR004612">
    <property type="entry name" value="Resolv_RecU"/>
</dbReference>
<comment type="caution">
    <text evidence="15">The sequence shown here is derived from an EMBL/GenBank/DDBJ whole genome shotgun (WGS) entry which is preliminary data.</text>
</comment>
<dbReference type="RefSeq" id="WP_214788568.1">
    <property type="nucleotide sequence ID" value="NZ_JANIEL010000017.1"/>
</dbReference>
<feature type="binding site" evidence="13">
    <location>
        <position position="129"/>
    </location>
    <ligand>
        <name>Mg(2+)</name>
        <dbReference type="ChEBI" id="CHEBI:18420"/>
    </ligand>
</feature>
<evidence type="ECO:0000256" key="1">
    <source>
        <dbReference type="ARBA" id="ARBA00004496"/>
    </source>
</evidence>
<evidence type="ECO:0000256" key="5">
    <source>
        <dbReference type="ARBA" id="ARBA00022759"/>
    </source>
</evidence>
<evidence type="ECO:0000313" key="15">
    <source>
        <dbReference type="EMBL" id="MFC7389991.1"/>
    </source>
</evidence>
<comment type="function">
    <text evidence="13">Endonuclease that resolves Holliday junction intermediates in genetic recombination. Cleaves mobile four-strand junctions by introducing symmetrical nicks in paired strands. Promotes annealing of linear ssDNA with homologous dsDNA. Required for DNA repair, homologous recombination and chromosome segregation.</text>
</comment>
<keyword evidence="6 13" id="KW-0227">DNA damage</keyword>
<dbReference type="HAMAP" id="MF_00130">
    <property type="entry name" value="RecU"/>
    <property type="match status" value="1"/>
</dbReference>
<gene>
    <name evidence="13 15" type="primary">recU</name>
    <name evidence="15" type="ORF">ACFQO8_07525</name>
</gene>
<feature type="binding site" evidence="13">
    <location>
        <position position="95"/>
    </location>
    <ligand>
        <name>Mg(2+)</name>
        <dbReference type="ChEBI" id="CHEBI:18420"/>
    </ligand>
</feature>
<dbReference type="PIRSF" id="PIRSF037785">
    <property type="entry name" value="RecU"/>
    <property type="match status" value="1"/>
</dbReference>
<comment type="cofactor">
    <cofactor evidence="13">
        <name>Mg(2+)</name>
        <dbReference type="ChEBI" id="CHEBI:18420"/>
    </cofactor>
    <text evidence="13">Binds 1 Mg(2+) ion per subunit.</text>
</comment>
<keyword evidence="5 13" id="KW-0255">Endonuclease</keyword>
<dbReference type="Pfam" id="PF03838">
    <property type="entry name" value="RecU"/>
    <property type="match status" value="1"/>
</dbReference>
<evidence type="ECO:0000256" key="11">
    <source>
        <dbReference type="ARBA" id="ARBA00023447"/>
    </source>
</evidence>
<reference evidence="16" key="1">
    <citation type="journal article" date="2019" name="Int. J. Syst. Evol. Microbiol.">
        <title>The Global Catalogue of Microorganisms (GCM) 10K type strain sequencing project: providing services to taxonomists for standard genome sequencing and annotation.</title>
        <authorList>
            <consortium name="The Broad Institute Genomics Platform"/>
            <consortium name="The Broad Institute Genome Sequencing Center for Infectious Disease"/>
            <person name="Wu L."/>
            <person name="Ma J."/>
        </authorList>
    </citation>
    <scope>NUCLEOTIDE SEQUENCE [LARGE SCALE GENOMIC DNA]</scope>
    <source>
        <strain evidence="16">CCUG 55590</strain>
    </source>
</reference>
<keyword evidence="16" id="KW-1185">Reference proteome</keyword>